<accession>A0ABM7TAS1</accession>
<dbReference type="EMBL" id="AP024849">
    <property type="protein sequence ID" value="BCZ48421.1"/>
    <property type="molecule type" value="Genomic_DNA"/>
</dbReference>
<organism evidence="2 3">
    <name type="scientific">Clostridium gelidum</name>
    <dbReference type="NCBI Taxonomy" id="704125"/>
    <lineage>
        <taxon>Bacteria</taxon>
        <taxon>Bacillati</taxon>
        <taxon>Bacillota</taxon>
        <taxon>Clostridia</taxon>
        <taxon>Eubacteriales</taxon>
        <taxon>Clostridiaceae</taxon>
        <taxon>Clostridium</taxon>
    </lineage>
</organism>
<gene>
    <name evidence="2" type="ORF">psyc5s11_44880</name>
</gene>
<evidence type="ECO:0000256" key="1">
    <source>
        <dbReference type="SAM" id="MobiDB-lite"/>
    </source>
</evidence>
<feature type="compositionally biased region" description="Basic and acidic residues" evidence="1">
    <location>
        <begin position="134"/>
        <end position="148"/>
    </location>
</feature>
<dbReference type="Proteomes" id="UP000824633">
    <property type="component" value="Chromosome"/>
</dbReference>
<evidence type="ECO:0000313" key="2">
    <source>
        <dbReference type="EMBL" id="BCZ48421.1"/>
    </source>
</evidence>
<reference evidence="3" key="1">
    <citation type="submission" date="2021-07" db="EMBL/GenBank/DDBJ databases">
        <title>Complete genome sequencing of a Clostridium isolate.</title>
        <authorList>
            <person name="Ueki A."/>
            <person name="Tonouchi A."/>
        </authorList>
    </citation>
    <scope>NUCLEOTIDE SEQUENCE [LARGE SCALE GENOMIC DNA]</scope>
    <source>
        <strain evidence="3">C5S11</strain>
    </source>
</reference>
<sequence>MSLGGFSGKLFEVSSNKIYTFDDYTKSFSLNVESQEVDGDKPSTYIKGKGLQNPSISIKLRQSSSIDVGTEVEDWGTICESGAPNMLFLGDNPVSTNKFLLKNVGLSDTTYFGSKLIKATLKLDFEEYVRAGVKKESGTSDEDKEKASKSSKAKSKAKASGEETMSEEDSQKVSALENQVFGG</sequence>
<name>A0ABM7TAS1_9CLOT</name>
<evidence type="ECO:0008006" key="4">
    <source>
        <dbReference type="Google" id="ProtNLM"/>
    </source>
</evidence>
<evidence type="ECO:0000313" key="3">
    <source>
        <dbReference type="Proteomes" id="UP000824633"/>
    </source>
</evidence>
<proteinExistence type="predicted"/>
<protein>
    <recommendedName>
        <fullName evidence="4">Phage tail protein</fullName>
    </recommendedName>
</protein>
<dbReference type="RefSeq" id="WP_224034684.1">
    <property type="nucleotide sequence ID" value="NZ_AP024849.1"/>
</dbReference>
<keyword evidence="3" id="KW-1185">Reference proteome</keyword>
<feature type="region of interest" description="Disordered" evidence="1">
    <location>
        <begin position="134"/>
        <end position="183"/>
    </location>
</feature>